<evidence type="ECO:0000256" key="1">
    <source>
        <dbReference type="ARBA" id="ARBA00004123"/>
    </source>
</evidence>
<accession>A0ABY7FNI3</accession>
<dbReference type="PANTHER" id="PTHR13471:SF0">
    <property type="entry name" value="NUCLEAR EXOSOME REGULATOR NRDE2"/>
    <property type="match status" value="1"/>
</dbReference>
<name>A0ABY7FNI3_MYAAR</name>
<keyword evidence="6" id="KW-1185">Reference proteome</keyword>
<feature type="compositionally biased region" description="Basic residues" evidence="4">
    <location>
        <begin position="49"/>
        <end position="60"/>
    </location>
</feature>
<feature type="compositionally biased region" description="Basic and acidic residues" evidence="4">
    <location>
        <begin position="103"/>
        <end position="113"/>
    </location>
</feature>
<dbReference type="InterPro" id="IPR011990">
    <property type="entry name" value="TPR-like_helical_dom_sf"/>
</dbReference>
<feature type="compositionally biased region" description="Basic and acidic residues" evidence="4">
    <location>
        <begin position="66"/>
        <end position="92"/>
    </location>
</feature>
<reference evidence="5" key="1">
    <citation type="submission" date="2022-11" db="EMBL/GenBank/DDBJ databases">
        <title>Centuries of genome instability and evolution in soft-shell clam transmissible cancer (bioRxiv).</title>
        <authorList>
            <person name="Hart S.F.M."/>
            <person name="Yonemitsu M.A."/>
            <person name="Giersch R.M."/>
            <person name="Beal B.F."/>
            <person name="Arriagada G."/>
            <person name="Davis B.W."/>
            <person name="Ostrander E.A."/>
            <person name="Goff S.P."/>
            <person name="Metzger M.J."/>
        </authorList>
    </citation>
    <scope>NUCLEOTIDE SEQUENCE</scope>
    <source>
        <strain evidence="5">MELC-2E11</strain>
        <tissue evidence="5">Siphon/mantle</tissue>
    </source>
</reference>
<sequence length="1005" mass="114162">DIPETSAIIKPVVQVQEVPKATAEDSKSYTHVSEIQEPDIPGQDYKRDKLGKKKKRRHKYSSGDSDSEKERYDRKRYNSGDSDSGSKDGRTYHKERKKKKKTKDYYSSENEDKKPGLLQTKHIFLNDVYDIAPDHPFKLDRAPDKNSLTYGSLYTGHVAEYRTTCNQCVGSLGKVPIFVHEKVKKKDKSAGNRYYDRENRKLGNQYPKERIVMNLGDSNNVETMPEFVAFGKDPTIGAIGVKVGDIQNVRDTILDPATSLYVQGMGGKSEINNKDDIIVELDETRVKVGEYNRKLRENPGSIKLWLEFAKFQDSISAEANLKKESVNEKKMTEKAVLEKKISIIEKALGHNPGHIDLLLAKIELSAEIVDSSKINKDLEQLLFVHPANTKLWKYHLMFNQSRLTVFTVAKQCKLYHKCLKMLLRIHTGVLQTHSVPENLEHEIIVGFNERALATFQAILEYNLFCPPLLKNASKENKMANFEEFWDNESAKIGTQGACGWNQTGKRKESKHFTWLKIELLRDHHHWLPWKPDLSKGQTEEDCEDPERMVVYDDVKPVVFDISEMLHYDLVVALLEMLGHEPMGCPKSKFSDAFVSLSDKLNAHDDHSNFSGAVFELQSTCDLSQNPVLKPFVINILKQVIPCFNGSENTSLTLMLLEVQLSCYKMNNLSKSDKKEIRKIVKNLLKDEKNRNNLAVWCRYIEIERIIGKPGEAKVIAETAMAMYSGKNIEETTPESNGLIDLYSLYCDILMDINHGRSCELLCKKTGASLDVKKSVLATLACLMDEKKFDPKATGEIPSSSVLKTVSKFSKALERANANFFRSPTQDNKNRLLSTVWCYAKFTYCKSGLELSVDMISDVIQNLYLLTDPSVTRGLHEYKLKLIVHHMAVSSGLVSYLRDHLDQALQAFPNDPIFLSLFVDIERKSKISGRLNRFFDRACRMAESHIPVAFNTERTGSSCKIMAGTQSVYNLSGTLHPAMAALQEIVDLMTEKEIRVHLPTEELDIL</sequence>
<dbReference type="EMBL" id="CP111024">
    <property type="protein sequence ID" value="WAR23692.1"/>
    <property type="molecule type" value="Genomic_DNA"/>
</dbReference>
<dbReference type="Pfam" id="PF08424">
    <property type="entry name" value="NRDE-2"/>
    <property type="match status" value="1"/>
</dbReference>
<feature type="region of interest" description="Disordered" evidence="4">
    <location>
        <begin position="18"/>
        <end position="113"/>
    </location>
</feature>
<feature type="non-terminal residue" evidence="5">
    <location>
        <position position="1005"/>
    </location>
</feature>
<gene>
    <name evidence="5" type="ORF">MAR_037361</name>
</gene>
<evidence type="ECO:0000256" key="2">
    <source>
        <dbReference type="ARBA" id="ARBA00009265"/>
    </source>
</evidence>
<feature type="compositionally biased region" description="Basic residues" evidence="4">
    <location>
        <begin position="93"/>
        <end position="102"/>
    </location>
</feature>
<dbReference type="Proteomes" id="UP001164746">
    <property type="component" value="Chromosome 13"/>
</dbReference>
<evidence type="ECO:0000313" key="5">
    <source>
        <dbReference type="EMBL" id="WAR23692.1"/>
    </source>
</evidence>
<dbReference type="PANTHER" id="PTHR13471">
    <property type="entry name" value="TETRATRICOPEPTIDE-LIKE HELICAL"/>
    <property type="match status" value="1"/>
</dbReference>
<feature type="non-terminal residue" evidence="5">
    <location>
        <position position="1"/>
    </location>
</feature>
<keyword evidence="3" id="KW-0539">Nucleus</keyword>
<dbReference type="InterPro" id="IPR013633">
    <property type="entry name" value="NRDE-2"/>
</dbReference>
<protein>
    <submittedName>
        <fullName evidence="5">NRDE2-like protein</fullName>
    </submittedName>
</protein>
<evidence type="ECO:0000313" key="6">
    <source>
        <dbReference type="Proteomes" id="UP001164746"/>
    </source>
</evidence>
<comment type="similarity">
    <text evidence="2">Belongs to the NRDE2 family.</text>
</comment>
<comment type="subcellular location">
    <subcellularLocation>
        <location evidence="1">Nucleus</location>
    </subcellularLocation>
</comment>
<organism evidence="5 6">
    <name type="scientific">Mya arenaria</name>
    <name type="common">Soft-shell clam</name>
    <dbReference type="NCBI Taxonomy" id="6604"/>
    <lineage>
        <taxon>Eukaryota</taxon>
        <taxon>Metazoa</taxon>
        <taxon>Spiralia</taxon>
        <taxon>Lophotrochozoa</taxon>
        <taxon>Mollusca</taxon>
        <taxon>Bivalvia</taxon>
        <taxon>Autobranchia</taxon>
        <taxon>Heteroconchia</taxon>
        <taxon>Euheterodonta</taxon>
        <taxon>Imparidentia</taxon>
        <taxon>Neoheterodontei</taxon>
        <taxon>Myida</taxon>
        <taxon>Myoidea</taxon>
        <taxon>Myidae</taxon>
        <taxon>Mya</taxon>
    </lineage>
</organism>
<proteinExistence type="inferred from homology"/>
<evidence type="ECO:0000256" key="4">
    <source>
        <dbReference type="SAM" id="MobiDB-lite"/>
    </source>
</evidence>
<evidence type="ECO:0000256" key="3">
    <source>
        <dbReference type="ARBA" id="ARBA00023242"/>
    </source>
</evidence>
<dbReference type="SUPFAM" id="SSF48452">
    <property type="entry name" value="TPR-like"/>
    <property type="match status" value="1"/>
</dbReference>